<keyword evidence="5" id="KW-0547">Nucleotide-binding</keyword>
<dbReference type="GO" id="GO:0008168">
    <property type="term" value="F:methyltransferase activity"/>
    <property type="evidence" value="ECO:0007669"/>
    <property type="project" value="UniProtKB-KW"/>
</dbReference>
<keyword evidence="6" id="KW-0808">Transferase</keyword>
<dbReference type="PRINTS" id="PR00507">
    <property type="entry name" value="N12N6MTFRASE"/>
</dbReference>
<keyword evidence="5" id="KW-0614">Plasmid</keyword>
<feature type="domain" description="Helicase ATP-binding" evidence="3">
    <location>
        <begin position="869"/>
        <end position="1136"/>
    </location>
</feature>
<dbReference type="InterPro" id="IPR001650">
    <property type="entry name" value="Helicase_C-like"/>
</dbReference>
<protein>
    <submittedName>
        <fullName evidence="5">Helicase-like</fullName>
    </submittedName>
    <submittedName>
        <fullName evidence="6">N12 class adenine-specific DNA methylase/adenine-specific DNA methylase</fullName>
    </submittedName>
</protein>
<keyword evidence="8" id="KW-1185">Reference proteome</keyword>
<evidence type="ECO:0000259" key="3">
    <source>
        <dbReference type="SMART" id="SM00487"/>
    </source>
</evidence>
<feature type="coiled-coil region" evidence="1">
    <location>
        <begin position="1484"/>
        <end position="1525"/>
    </location>
</feature>
<evidence type="ECO:0000313" key="8">
    <source>
        <dbReference type="Proteomes" id="UP000577697"/>
    </source>
</evidence>
<dbReference type="EMBL" id="JACICB010000023">
    <property type="protein sequence ID" value="MBB3708860.1"/>
    <property type="molecule type" value="Genomic_DNA"/>
</dbReference>
<name>A0AAC8YW87_AMIAI</name>
<reference evidence="6 8" key="2">
    <citation type="submission" date="2020-08" db="EMBL/GenBank/DDBJ databases">
        <title>Genomic Encyclopedia of Type Strains, Phase IV (KMG-IV): sequencing the most valuable type-strain genomes for metagenomic binning, comparative biology and taxonomic classification.</title>
        <authorList>
            <person name="Goeker M."/>
        </authorList>
    </citation>
    <scope>NUCLEOTIDE SEQUENCE [LARGE SCALE GENOMIC DNA]</scope>
    <source>
        <strain evidence="6 8">DSM 10368</strain>
    </source>
</reference>
<dbReference type="InterPro" id="IPR002052">
    <property type="entry name" value="DNA_methylase_N6_adenine_CS"/>
</dbReference>
<keyword evidence="5" id="KW-0347">Helicase</keyword>
<proteinExistence type="predicted"/>
<evidence type="ECO:0000259" key="4">
    <source>
        <dbReference type="SMART" id="SM00490"/>
    </source>
</evidence>
<evidence type="ECO:0000256" key="2">
    <source>
        <dbReference type="SAM" id="MobiDB-lite"/>
    </source>
</evidence>
<dbReference type="Proteomes" id="UP000075755">
    <property type="component" value="Plasmid pAA03"/>
</dbReference>
<dbReference type="Gene3D" id="3.40.50.150">
    <property type="entry name" value="Vaccinia Virus protein VP39"/>
    <property type="match status" value="1"/>
</dbReference>
<evidence type="ECO:0000256" key="1">
    <source>
        <dbReference type="SAM" id="Coils"/>
    </source>
</evidence>
<accession>A0AAC8YW87</accession>
<feature type="coiled-coil region" evidence="1">
    <location>
        <begin position="991"/>
        <end position="1036"/>
    </location>
</feature>
<reference evidence="5 7" key="1">
    <citation type="submission" date="2016-03" db="EMBL/GenBank/DDBJ databases">
        <title>Complete genome of Aminobacter aminovorans KCTC 2477.</title>
        <authorList>
            <person name="Kim K.M."/>
        </authorList>
    </citation>
    <scope>NUCLEOTIDE SEQUENCE [LARGE SCALE GENOMIC DNA]</scope>
    <source>
        <strain evidence="5 7">KCTC 2477</strain>
        <plasmid evidence="5 7">pAA03</plasmid>
    </source>
</reference>
<dbReference type="Proteomes" id="UP000577697">
    <property type="component" value="Unassembled WGS sequence"/>
</dbReference>
<dbReference type="InterPro" id="IPR052933">
    <property type="entry name" value="DNA_Protect_Modify"/>
</dbReference>
<dbReference type="PROSITE" id="PS00092">
    <property type="entry name" value="N6_MTASE"/>
    <property type="match status" value="1"/>
</dbReference>
<evidence type="ECO:0000313" key="7">
    <source>
        <dbReference type="Proteomes" id="UP000075755"/>
    </source>
</evidence>
<dbReference type="GO" id="GO:0032259">
    <property type="term" value="P:methylation"/>
    <property type="evidence" value="ECO:0007669"/>
    <property type="project" value="UniProtKB-KW"/>
</dbReference>
<geneLocation type="plasmid" evidence="5 7">
    <name>pAA03</name>
</geneLocation>
<dbReference type="RefSeq" id="WP_067969894.1">
    <property type="nucleotide sequence ID" value="NZ_CP015008.1"/>
</dbReference>
<feature type="region of interest" description="Disordered" evidence="2">
    <location>
        <begin position="556"/>
        <end position="575"/>
    </location>
</feature>
<feature type="region of interest" description="Disordered" evidence="2">
    <location>
        <begin position="32"/>
        <end position="66"/>
    </location>
</feature>
<dbReference type="EMBL" id="CP015008">
    <property type="protein sequence ID" value="AMS45383.1"/>
    <property type="molecule type" value="Genomic_DNA"/>
</dbReference>
<keyword evidence="6" id="KW-0489">Methyltransferase</keyword>
<evidence type="ECO:0000313" key="5">
    <source>
        <dbReference type="EMBL" id="AMS45383.1"/>
    </source>
</evidence>
<keyword evidence="5" id="KW-0378">Hydrolase</keyword>
<keyword evidence="1" id="KW-0175">Coiled coil</keyword>
<dbReference type="PANTHER" id="PTHR41313">
    <property type="entry name" value="ADENINE-SPECIFIC METHYLTRANSFERASE"/>
    <property type="match status" value="1"/>
</dbReference>
<dbReference type="SUPFAM" id="SSF53335">
    <property type="entry name" value="S-adenosyl-L-methionine-dependent methyltransferases"/>
    <property type="match status" value="1"/>
</dbReference>
<gene>
    <name evidence="5" type="ORF">AA2016_6488</name>
    <name evidence="6" type="ORF">FHS67_005202</name>
</gene>
<dbReference type="SMART" id="SM00487">
    <property type="entry name" value="DEXDc"/>
    <property type="match status" value="1"/>
</dbReference>
<dbReference type="GO" id="GO:0004386">
    <property type="term" value="F:helicase activity"/>
    <property type="evidence" value="ECO:0007669"/>
    <property type="project" value="UniProtKB-KW"/>
</dbReference>
<dbReference type="PANTHER" id="PTHR41313:SF1">
    <property type="entry name" value="DNA METHYLASE ADENINE-SPECIFIC DOMAIN-CONTAINING PROTEIN"/>
    <property type="match status" value="1"/>
</dbReference>
<organism evidence="5 7">
    <name type="scientific">Aminobacter aminovorans</name>
    <name type="common">Chelatobacter heintzii</name>
    <dbReference type="NCBI Taxonomy" id="83263"/>
    <lineage>
        <taxon>Bacteria</taxon>
        <taxon>Pseudomonadati</taxon>
        <taxon>Pseudomonadota</taxon>
        <taxon>Alphaproteobacteria</taxon>
        <taxon>Hyphomicrobiales</taxon>
        <taxon>Phyllobacteriaceae</taxon>
        <taxon>Aminobacter</taxon>
    </lineage>
</organism>
<dbReference type="SMART" id="SM00490">
    <property type="entry name" value="HELICc"/>
    <property type="match status" value="1"/>
</dbReference>
<dbReference type="GO" id="GO:0003676">
    <property type="term" value="F:nucleic acid binding"/>
    <property type="evidence" value="ECO:0007669"/>
    <property type="project" value="InterPro"/>
</dbReference>
<sequence>MSHDDPFTLDLFGNTALSSGLGVGVTAFSTSFADSPDDDDPPPVSPAPAMPIGAVASPARAHQADKGENFKLATTRGLAKSWRDRARDNLAAIRLAADIVDQQRPATPEEQEALIRFTGFGASDLANGVFRRPGEQAFRKGWEEIGVELEEAVDGADYASLARCTQYAHFTPEYIIRAIWAGLRRLGFRGGRVLKPGIGTGLFPALMPEALRDASHITGIEIDPVTARIAKLLQPHDRILNQDFARVELPAHFDLAIGNPPFSDRTVRSDPAYRSHGFRLHDYFIAKAVSRLKPGALAAFVTSSGTMDKADARAREHIATMADLIAAIRLPEGSLRADAGTDVVVDILFFRKRKQDEPEGDVAWLDLEEIRPALEDEGAIRVNRWFAMHPRLVLGEHTRRRGVYGPAETYTCLPHAGTDLEAALTTAVHLLPEVIYDGDPEETGTDSGGHVEAPARNAADGMAIREGSYFIGQNSALMQMVDGEPVSIHVRKGRTGDGIPEKHVRIIRKLVPIRDAVREVLKAQEFDRPWKPAQVRLRIAWSNFVREFGPINFTTVSTTEDDETGDVRETHRRPNISPFLDDPDCWLVASIEDFDIETNTAKPGPLFTDRVIAPPPPPVITSAADALAVVLNERGHVDPDHIAELLHTQVAEVIDELGQAIFQDPSSGAWQTADAYLSGAVRTKLVAAEAAASLDPAFARNVVALKAVQPADLRPSDITARLGAPWIPAADIVAFVKETFAADITIHHTPALACWTVNARQLGWSAAGTTEWGTHRRDAGQLLSDALNSSIPQIFDTVKDGDTERRVLNTVETEAAKEKLQKIKTAFQNWIWSDPDRTDRLARLYNDTFNNIAPRTFNGDHLQLPGASGAFSLYGHQKRVIWRIISSGSTYVAHAVGAGKTMAIAAAVMEQRRLGLINKAMLVVPGHCLAQAAREFLALYPSARILVADETNFTLAKRHRFLSRAATANWDAIIITHSAFRFIAVPSVFEAQMIQDELELYEDLLTKVDREDRLSRKRIERMKEGHKERLEALSTRKDDLLTIAEIGIDQIIVDEAQEFRKLSFATNMSTLKGVDPNGSQRAWDLFVKSRFIDTKNPGRALVLASGTPITNTLGEMFTVQRLMDHAALSQRGLHEFDAWASTFGDTSTELELQPSGKYKPVTRFAQFVNVPELIAMFRSFADVVQPADLRTYVRVPEITGGKRQIITAEPTAPFKAFQRRLDQRIKAIELREGPPKPGDDILLSVITDGRHAAIDLRLVDQDMENEEANKLNALIQNAFRIWRETAEKEYSRKDGKPFDHPGAGQLIFSDLGTINVEASRGFSAYRWIRDELVRLGVPASEIAYMQDFRKSEAKQRLFNDFNAGKVRVLIGSSETMGTGVNVQARLKALHHLDVPWLPSQIEQREGRIVRQGNQHDEVGLYAYATLGSLDATMWQNNERKARFIAAALSGDTSIRRLEDMGEGQANQFAMAKAIASGDQRLMQKAGLEAEIARLDRLRAAHTDDQHAIRRQIRDAERDIELATRRIGEIGQDIERLAPTTGDAFAMSVTGEAFDERKLAGRALMKEILTLVQLQHDGEAVIASIGAFDLEFSGERFGKDGFHYTTTLLRTGVEHEVELPVTTTPIGAIARLEHALADFEGEQENYRRRLDAGHKRLASYRPRVGEAFALETELAMKLEQLADVDKALAADSEDLAGDSNGRPADRKAA</sequence>
<dbReference type="Pfam" id="PF00271">
    <property type="entry name" value="Helicase_C"/>
    <property type="match status" value="1"/>
</dbReference>
<dbReference type="KEGG" id="aak:AA2016_6488"/>
<dbReference type="InterPro" id="IPR014001">
    <property type="entry name" value="Helicase_ATP-bd"/>
</dbReference>
<dbReference type="InterPro" id="IPR027417">
    <property type="entry name" value="P-loop_NTPase"/>
</dbReference>
<dbReference type="SUPFAM" id="SSF52540">
    <property type="entry name" value="P-loop containing nucleoside triphosphate hydrolases"/>
    <property type="match status" value="2"/>
</dbReference>
<feature type="domain" description="Helicase C-terminal" evidence="4">
    <location>
        <begin position="1326"/>
        <end position="1412"/>
    </location>
</feature>
<keyword evidence="5" id="KW-0067">ATP-binding</keyword>
<dbReference type="Gene3D" id="3.40.50.300">
    <property type="entry name" value="P-loop containing nucleotide triphosphate hydrolases"/>
    <property type="match status" value="2"/>
</dbReference>
<dbReference type="CDD" id="cd02440">
    <property type="entry name" value="AdoMet_MTases"/>
    <property type="match status" value="1"/>
</dbReference>
<dbReference type="InterPro" id="IPR029063">
    <property type="entry name" value="SAM-dependent_MTases_sf"/>
</dbReference>
<evidence type="ECO:0000313" key="6">
    <source>
        <dbReference type="EMBL" id="MBB3708860.1"/>
    </source>
</evidence>